<protein>
    <submittedName>
        <fullName evidence="1">Uncharacterized protein</fullName>
    </submittedName>
</protein>
<accession>A0A0A9FIE3</accession>
<name>A0A0A9FIE3_ARUDO</name>
<dbReference type="EMBL" id="GBRH01187990">
    <property type="protein sequence ID" value="JAE09906.1"/>
    <property type="molecule type" value="Transcribed_RNA"/>
</dbReference>
<evidence type="ECO:0000313" key="1">
    <source>
        <dbReference type="EMBL" id="JAE09906.1"/>
    </source>
</evidence>
<reference evidence="1" key="2">
    <citation type="journal article" date="2015" name="Data Brief">
        <title>Shoot transcriptome of the giant reed, Arundo donax.</title>
        <authorList>
            <person name="Barrero R.A."/>
            <person name="Guerrero F.D."/>
            <person name="Moolhuijzen P."/>
            <person name="Goolsby J.A."/>
            <person name="Tidwell J."/>
            <person name="Bellgard S.E."/>
            <person name="Bellgard M.I."/>
        </authorList>
    </citation>
    <scope>NUCLEOTIDE SEQUENCE</scope>
    <source>
        <tissue evidence="1">Shoot tissue taken approximately 20 cm above the soil surface</tissue>
    </source>
</reference>
<sequence>MLLFCDFKIYTFLLIGKKSECLFK</sequence>
<organism evidence="1">
    <name type="scientific">Arundo donax</name>
    <name type="common">Giant reed</name>
    <name type="synonym">Donax arundinaceus</name>
    <dbReference type="NCBI Taxonomy" id="35708"/>
    <lineage>
        <taxon>Eukaryota</taxon>
        <taxon>Viridiplantae</taxon>
        <taxon>Streptophyta</taxon>
        <taxon>Embryophyta</taxon>
        <taxon>Tracheophyta</taxon>
        <taxon>Spermatophyta</taxon>
        <taxon>Magnoliopsida</taxon>
        <taxon>Liliopsida</taxon>
        <taxon>Poales</taxon>
        <taxon>Poaceae</taxon>
        <taxon>PACMAD clade</taxon>
        <taxon>Arundinoideae</taxon>
        <taxon>Arundineae</taxon>
        <taxon>Arundo</taxon>
    </lineage>
</organism>
<dbReference type="AlphaFoldDB" id="A0A0A9FIE3"/>
<reference evidence="1" key="1">
    <citation type="submission" date="2014-09" db="EMBL/GenBank/DDBJ databases">
        <authorList>
            <person name="Magalhaes I.L.F."/>
            <person name="Oliveira U."/>
            <person name="Santos F.R."/>
            <person name="Vidigal T.H.D.A."/>
            <person name="Brescovit A.D."/>
            <person name="Santos A.J."/>
        </authorList>
    </citation>
    <scope>NUCLEOTIDE SEQUENCE</scope>
    <source>
        <tissue evidence="1">Shoot tissue taken approximately 20 cm above the soil surface</tissue>
    </source>
</reference>
<proteinExistence type="predicted"/>